<evidence type="ECO:0000313" key="2">
    <source>
        <dbReference type="EMBL" id="UUV20225.1"/>
    </source>
</evidence>
<sequence>MKKMLFLVLLMPFFATAQQSFDLIDFSDDFSGKIIVDDHQENSELETNCTLNIYQKKSGKLFFSKPAFYSEYDVEYSKVKSNVQQIPYGEQSILIYEDFNFDGKEDIALRVGNYSCYGGPSYEIYLADKNGFVYNESFTELGSNYCGMFTVDNEKKQLQTMTKSGCCWHQFSTYVVENNQVVPIEIIEESYSGFLVDYSVQKRINGKMVTSGYQKFAEGNEPEFTMIFENGKKMHLMGIYGDEHLAYIFTNAEDVVELFIDEGFTYNKAHKTVSFQNKNTGYIVSEKEIVVKDNGKTYHLNKVKQTAGSFNNLKWDRLTNVQIK</sequence>
<organism evidence="2 3">
    <name type="scientific">Paenimyroides aestuarii</name>
    <dbReference type="NCBI Taxonomy" id="2968490"/>
    <lineage>
        <taxon>Bacteria</taxon>
        <taxon>Pseudomonadati</taxon>
        <taxon>Bacteroidota</taxon>
        <taxon>Flavobacteriia</taxon>
        <taxon>Flavobacteriales</taxon>
        <taxon>Flavobacteriaceae</taxon>
        <taxon>Paenimyroides</taxon>
    </lineage>
</organism>
<dbReference type="EMBL" id="CP102382">
    <property type="protein sequence ID" value="UUV20225.1"/>
    <property type="molecule type" value="Genomic_DNA"/>
</dbReference>
<dbReference type="Proteomes" id="UP001317001">
    <property type="component" value="Chromosome"/>
</dbReference>
<gene>
    <name evidence="2" type="ORF">NPX36_07560</name>
</gene>
<evidence type="ECO:0000256" key="1">
    <source>
        <dbReference type="SAM" id="SignalP"/>
    </source>
</evidence>
<feature type="chain" id="PRO_5046997730" description="VCBS repeat-containing protein" evidence="1">
    <location>
        <begin position="18"/>
        <end position="324"/>
    </location>
</feature>
<keyword evidence="3" id="KW-1185">Reference proteome</keyword>
<accession>A0ABY5NNX1</accession>
<protein>
    <recommendedName>
        <fullName evidence="4">VCBS repeat-containing protein</fullName>
    </recommendedName>
</protein>
<name>A0ABY5NNX1_9FLAO</name>
<dbReference type="RefSeq" id="WP_257498130.1">
    <property type="nucleotide sequence ID" value="NZ_CP102382.1"/>
</dbReference>
<evidence type="ECO:0008006" key="4">
    <source>
        <dbReference type="Google" id="ProtNLM"/>
    </source>
</evidence>
<dbReference type="InterPro" id="IPR058087">
    <property type="entry name" value="XAC2610_dom"/>
</dbReference>
<keyword evidence="1" id="KW-0732">Signal</keyword>
<reference evidence="2 3" key="1">
    <citation type="submission" date="2022-08" db="EMBL/GenBank/DDBJ databases">
        <title>Myroides zhujiangensis sp. nov., a novel bacterium isolated from sediment in the Pearl River Estuary.</title>
        <authorList>
            <person name="Cui L."/>
        </authorList>
    </citation>
    <scope>NUCLEOTIDE SEQUENCE [LARGE SCALE GENOMIC DNA]</scope>
    <source>
        <strain evidence="2 3">SCSIO 72103</strain>
    </source>
</reference>
<dbReference type="NCBIfam" id="NF047539">
    <property type="entry name" value="XAC2610_fam"/>
    <property type="match status" value="1"/>
</dbReference>
<feature type="signal peptide" evidence="1">
    <location>
        <begin position="1"/>
        <end position="17"/>
    </location>
</feature>
<proteinExistence type="predicted"/>
<evidence type="ECO:0000313" key="3">
    <source>
        <dbReference type="Proteomes" id="UP001317001"/>
    </source>
</evidence>